<dbReference type="OrthoDB" id="2772415at2759"/>
<accession>A0A2G8SGD1</accession>
<protein>
    <submittedName>
        <fullName evidence="1">Uncharacterized protein</fullName>
    </submittedName>
</protein>
<evidence type="ECO:0000313" key="2">
    <source>
        <dbReference type="Proteomes" id="UP000230002"/>
    </source>
</evidence>
<dbReference type="Proteomes" id="UP000230002">
    <property type="component" value="Unassembled WGS sequence"/>
</dbReference>
<comment type="caution">
    <text evidence="1">The sequence shown here is derived from an EMBL/GenBank/DDBJ whole genome shotgun (WGS) entry which is preliminary data.</text>
</comment>
<organism evidence="1 2">
    <name type="scientific">Ganoderma sinense ZZ0214-1</name>
    <dbReference type="NCBI Taxonomy" id="1077348"/>
    <lineage>
        <taxon>Eukaryota</taxon>
        <taxon>Fungi</taxon>
        <taxon>Dikarya</taxon>
        <taxon>Basidiomycota</taxon>
        <taxon>Agaricomycotina</taxon>
        <taxon>Agaricomycetes</taxon>
        <taxon>Polyporales</taxon>
        <taxon>Polyporaceae</taxon>
        <taxon>Ganoderma</taxon>
    </lineage>
</organism>
<evidence type="ECO:0000313" key="1">
    <source>
        <dbReference type="EMBL" id="PIL32757.1"/>
    </source>
</evidence>
<name>A0A2G8SGD1_9APHY</name>
<gene>
    <name evidence="1" type="ORF">GSI_04872</name>
</gene>
<proteinExistence type="predicted"/>
<dbReference type="AlphaFoldDB" id="A0A2G8SGD1"/>
<sequence length="128" mass="14179">MAATVFRLVTVNTAPERAKRLIGRVVEDVKDKYTIVHAANVERIQDVKATVEREQPNLLFTASMWTPEQAKEIVGIAKATIPGIKTFSLPQGLQVQKGPDAVVEYIKENLPGLLDSYQPSSRTFSTKL</sequence>
<keyword evidence="2" id="KW-1185">Reference proteome</keyword>
<reference evidence="1 2" key="1">
    <citation type="journal article" date="2015" name="Sci. Rep.">
        <title>Chromosome-level genome map provides insights into diverse defense mechanisms in the medicinal fungus Ganoderma sinense.</title>
        <authorList>
            <person name="Zhu Y."/>
            <person name="Xu J."/>
            <person name="Sun C."/>
            <person name="Zhou S."/>
            <person name="Xu H."/>
            <person name="Nelson D.R."/>
            <person name="Qian J."/>
            <person name="Song J."/>
            <person name="Luo H."/>
            <person name="Xiang L."/>
            <person name="Li Y."/>
            <person name="Xu Z."/>
            <person name="Ji A."/>
            <person name="Wang L."/>
            <person name="Lu S."/>
            <person name="Hayward A."/>
            <person name="Sun W."/>
            <person name="Li X."/>
            <person name="Schwartz D.C."/>
            <person name="Wang Y."/>
            <person name="Chen S."/>
        </authorList>
    </citation>
    <scope>NUCLEOTIDE SEQUENCE [LARGE SCALE GENOMIC DNA]</scope>
    <source>
        <strain evidence="1 2">ZZ0214-1</strain>
    </source>
</reference>
<dbReference type="EMBL" id="AYKW01000009">
    <property type="protein sequence ID" value="PIL32757.1"/>
    <property type="molecule type" value="Genomic_DNA"/>
</dbReference>